<sequence length="31" mass="3633">MLEALVDQFKYLLSFFSVALMFFNLKFASLV</sequence>
<reference evidence="2" key="1">
    <citation type="submission" date="2014-09" db="EMBL/GenBank/DDBJ databases">
        <authorList>
            <person name="Magalhaes I.L.F."/>
            <person name="Oliveira U."/>
            <person name="Santos F.R."/>
            <person name="Vidigal T.H.D.A."/>
            <person name="Brescovit A.D."/>
            <person name="Santos A.J."/>
        </authorList>
    </citation>
    <scope>NUCLEOTIDE SEQUENCE</scope>
    <source>
        <tissue evidence="2">Shoot tissue taken approximately 20 cm above the soil surface</tissue>
    </source>
</reference>
<dbReference type="AlphaFoldDB" id="A0A0A9FXL5"/>
<protein>
    <submittedName>
        <fullName evidence="2">Uncharacterized protein</fullName>
    </submittedName>
</protein>
<keyword evidence="1" id="KW-1133">Transmembrane helix</keyword>
<accession>A0A0A9FXL5</accession>
<evidence type="ECO:0000256" key="1">
    <source>
        <dbReference type="SAM" id="Phobius"/>
    </source>
</evidence>
<dbReference type="EMBL" id="GBRH01182850">
    <property type="protein sequence ID" value="JAE15046.1"/>
    <property type="molecule type" value="Transcribed_RNA"/>
</dbReference>
<feature type="transmembrane region" description="Helical" evidence="1">
    <location>
        <begin position="12"/>
        <end position="30"/>
    </location>
</feature>
<keyword evidence="1" id="KW-0812">Transmembrane</keyword>
<name>A0A0A9FXL5_ARUDO</name>
<organism evidence="2">
    <name type="scientific">Arundo donax</name>
    <name type="common">Giant reed</name>
    <name type="synonym">Donax arundinaceus</name>
    <dbReference type="NCBI Taxonomy" id="35708"/>
    <lineage>
        <taxon>Eukaryota</taxon>
        <taxon>Viridiplantae</taxon>
        <taxon>Streptophyta</taxon>
        <taxon>Embryophyta</taxon>
        <taxon>Tracheophyta</taxon>
        <taxon>Spermatophyta</taxon>
        <taxon>Magnoliopsida</taxon>
        <taxon>Liliopsida</taxon>
        <taxon>Poales</taxon>
        <taxon>Poaceae</taxon>
        <taxon>PACMAD clade</taxon>
        <taxon>Arundinoideae</taxon>
        <taxon>Arundineae</taxon>
        <taxon>Arundo</taxon>
    </lineage>
</organism>
<proteinExistence type="predicted"/>
<evidence type="ECO:0000313" key="2">
    <source>
        <dbReference type="EMBL" id="JAE15046.1"/>
    </source>
</evidence>
<keyword evidence="1" id="KW-0472">Membrane</keyword>
<reference evidence="2" key="2">
    <citation type="journal article" date="2015" name="Data Brief">
        <title>Shoot transcriptome of the giant reed, Arundo donax.</title>
        <authorList>
            <person name="Barrero R.A."/>
            <person name="Guerrero F.D."/>
            <person name="Moolhuijzen P."/>
            <person name="Goolsby J.A."/>
            <person name="Tidwell J."/>
            <person name="Bellgard S.E."/>
            <person name="Bellgard M.I."/>
        </authorList>
    </citation>
    <scope>NUCLEOTIDE SEQUENCE</scope>
    <source>
        <tissue evidence="2">Shoot tissue taken approximately 20 cm above the soil surface</tissue>
    </source>
</reference>